<dbReference type="Pfam" id="PF00126">
    <property type="entry name" value="HTH_1"/>
    <property type="match status" value="1"/>
</dbReference>
<evidence type="ECO:0000256" key="1">
    <source>
        <dbReference type="ARBA" id="ARBA00009437"/>
    </source>
</evidence>
<dbReference type="PATRIC" id="fig|421052.3.peg.1801"/>
<dbReference type="FunFam" id="1.10.10.10:FF:000001">
    <property type="entry name" value="LysR family transcriptional regulator"/>
    <property type="match status" value="1"/>
</dbReference>
<evidence type="ECO:0000313" key="7">
    <source>
        <dbReference type="Proteomes" id="UP000014568"/>
    </source>
</evidence>
<accession>S3P552</accession>
<dbReference type="InterPro" id="IPR036390">
    <property type="entry name" value="WH_DNA-bd_sf"/>
</dbReference>
<dbReference type="CDD" id="cd08422">
    <property type="entry name" value="PBP2_CrgA_like"/>
    <property type="match status" value="1"/>
</dbReference>
<dbReference type="GO" id="GO:0003700">
    <property type="term" value="F:DNA-binding transcription factor activity"/>
    <property type="evidence" value="ECO:0007669"/>
    <property type="project" value="InterPro"/>
</dbReference>
<dbReference type="GO" id="GO:0043565">
    <property type="term" value="F:sequence-specific DNA binding"/>
    <property type="evidence" value="ECO:0007669"/>
    <property type="project" value="TreeGrafter"/>
</dbReference>
<protein>
    <recommendedName>
        <fullName evidence="5">HTH lysR-type domain-containing protein</fullName>
    </recommendedName>
</protein>
<keyword evidence="2" id="KW-0805">Transcription regulation</keyword>
<sequence length="341" mass="38241">MSLWLIQSGATMRNLEKDTYVMRKNLEGGLLHAMHAFLKVIDSGSFTAAAEQMELTTAQVSRLISELEGRLGTKLLQRSTRQHALTHIGATYAEQCRQVLAMVEEAETQARGMATKPQGKLRVLSMASFGHHYVSPMMSEFCQAYPELTIEYRTSQNVPDLLGKGIDVSLYLTESLADSRIVARQIGTIFSLLCASPAYLEKYGEPKSLDDLQQHACLRLVNPSITPKWHLIGENNHSYQIDITGPLIADTPELLLDMVQQGMGIALLPTFTVIEAIRAGKLRRILGGWRSPDIGVYALLPSRHFIDAKTRAWLTWVEQHISPKIQSDTEFFYNANERLRL</sequence>
<dbReference type="InterPro" id="IPR058163">
    <property type="entry name" value="LysR-type_TF_proteobact-type"/>
</dbReference>
<dbReference type="eggNOG" id="COG0583">
    <property type="taxonomic scope" value="Bacteria"/>
</dbReference>
<dbReference type="STRING" id="632955.GCA_000829675_02534"/>
<evidence type="ECO:0000259" key="5">
    <source>
        <dbReference type="PROSITE" id="PS50931"/>
    </source>
</evidence>
<dbReference type="InterPro" id="IPR036388">
    <property type="entry name" value="WH-like_DNA-bd_sf"/>
</dbReference>
<keyword evidence="3" id="KW-0238">DNA-binding</keyword>
<dbReference type="InterPro" id="IPR005119">
    <property type="entry name" value="LysR_subst-bd"/>
</dbReference>
<dbReference type="PROSITE" id="PS50931">
    <property type="entry name" value="HTH_LYSR"/>
    <property type="match status" value="1"/>
</dbReference>
<evidence type="ECO:0000313" key="6">
    <source>
        <dbReference type="EMBL" id="EPF73966.1"/>
    </source>
</evidence>
<gene>
    <name evidence="6" type="ORF">F945_01845</name>
</gene>
<dbReference type="SUPFAM" id="SSF53850">
    <property type="entry name" value="Periplasmic binding protein-like II"/>
    <property type="match status" value="1"/>
</dbReference>
<reference evidence="6 7" key="1">
    <citation type="submission" date="2013-06" db="EMBL/GenBank/DDBJ databases">
        <title>The Genome Sequence of Acinetobacter rudis CIP 110305.</title>
        <authorList>
            <consortium name="The Broad Institute Genome Sequencing Platform"/>
            <consortium name="The Broad Institute Genome Sequencing Center for Infectious Disease"/>
            <person name="Cerqueira G."/>
            <person name="Feldgarden M."/>
            <person name="Courvalin P."/>
            <person name="Perichon B."/>
            <person name="Grillot-Courvalin C."/>
            <person name="Clermont D."/>
            <person name="Rocha E."/>
            <person name="Yoon E.-J."/>
            <person name="Nemec A."/>
            <person name="Young S.K."/>
            <person name="Zeng Q."/>
            <person name="Gargeya S."/>
            <person name="Fitzgerald M."/>
            <person name="Abouelleil A."/>
            <person name="Alvarado L."/>
            <person name="Berlin A.M."/>
            <person name="Chapman S.B."/>
            <person name="Dewar J."/>
            <person name="Goldberg J."/>
            <person name="Griggs A."/>
            <person name="Gujja S."/>
            <person name="Hansen M."/>
            <person name="Howarth C."/>
            <person name="Imamovic A."/>
            <person name="Larimer J."/>
            <person name="McCowan C."/>
            <person name="Murphy C."/>
            <person name="Pearson M."/>
            <person name="Priest M."/>
            <person name="Roberts A."/>
            <person name="Saif S."/>
            <person name="Shea T."/>
            <person name="Sykes S."/>
            <person name="Wortman J."/>
            <person name="Nusbaum C."/>
            <person name="Birren B."/>
        </authorList>
    </citation>
    <scope>NUCLEOTIDE SEQUENCE [LARGE SCALE GENOMIC DNA]</scope>
    <source>
        <strain evidence="6 7">CIP 110305</strain>
    </source>
</reference>
<evidence type="ECO:0000256" key="4">
    <source>
        <dbReference type="ARBA" id="ARBA00023163"/>
    </source>
</evidence>
<dbReference type="Pfam" id="PF03466">
    <property type="entry name" value="LysR_substrate"/>
    <property type="match status" value="1"/>
</dbReference>
<dbReference type="AlphaFoldDB" id="S3P552"/>
<comment type="caution">
    <text evidence="6">The sequence shown here is derived from an EMBL/GenBank/DDBJ whole genome shotgun (WGS) entry which is preliminary data.</text>
</comment>
<dbReference type="SUPFAM" id="SSF46785">
    <property type="entry name" value="Winged helix' DNA-binding domain"/>
    <property type="match status" value="1"/>
</dbReference>
<dbReference type="GO" id="GO:0006351">
    <property type="term" value="P:DNA-templated transcription"/>
    <property type="evidence" value="ECO:0007669"/>
    <property type="project" value="TreeGrafter"/>
</dbReference>
<evidence type="ECO:0000256" key="3">
    <source>
        <dbReference type="ARBA" id="ARBA00023125"/>
    </source>
</evidence>
<dbReference type="HOGENOM" id="CLU_039613_16_2_6"/>
<evidence type="ECO:0000256" key="2">
    <source>
        <dbReference type="ARBA" id="ARBA00023015"/>
    </source>
</evidence>
<organism evidence="6 7">
    <name type="scientific">Acinetobacter rudis CIP 110305</name>
    <dbReference type="NCBI Taxonomy" id="421052"/>
    <lineage>
        <taxon>Bacteria</taxon>
        <taxon>Pseudomonadati</taxon>
        <taxon>Pseudomonadota</taxon>
        <taxon>Gammaproteobacteria</taxon>
        <taxon>Moraxellales</taxon>
        <taxon>Moraxellaceae</taxon>
        <taxon>Acinetobacter</taxon>
    </lineage>
</organism>
<feature type="domain" description="HTH lysR-type" evidence="5">
    <location>
        <begin position="31"/>
        <end position="86"/>
    </location>
</feature>
<dbReference type="Proteomes" id="UP000014568">
    <property type="component" value="Unassembled WGS sequence"/>
</dbReference>
<dbReference type="PANTHER" id="PTHR30537:SF5">
    <property type="entry name" value="HTH-TYPE TRANSCRIPTIONAL ACTIVATOR TTDR-RELATED"/>
    <property type="match status" value="1"/>
</dbReference>
<dbReference type="Gene3D" id="3.40.190.290">
    <property type="match status" value="1"/>
</dbReference>
<proteinExistence type="inferred from homology"/>
<keyword evidence="4" id="KW-0804">Transcription</keyword>
<dbReference type="InterPro" id="IPR000847">
    <property type="entry name" value="LysR_HTH_N"/>
</dbReference>
<dbReference type="Gene3D" id="1.10.10.10">
    <property type="entry name" value="Winged helix-like DNA-binding domain superfamily/Winged helix DNA-binding domain"/>
    <property type="match status" value="1"/>
</dbReference>
<dbReference type="EMBL" id="ATGI01000022">
    <property type="protein sequence ID" value="EPF73966.1"/>
    <property type="molecule type" value="Genomic_DNA"/>
</dbReference>
<dbReference type="PANTHER" id="PTHR30537">
    <property type="entry name" value="HTH-TYPE TRANSCRIPTIONAL REGULATOR"/>
    <property type="match status" value="1"/>
</dbReference>
<comment type="similarity">
    <text evidence="1">Belongs to the LysR transcriptional regulatory family.</text>
</comment>
<keyword evidence="7" id="KW-1185">Reference proteome</keyword>
<name>S3P552_9GAMM</name>